<accession>A0A9W6NGM0</accession>
<comment type="caution">
    <text evidence="2">The sequence shown here is derived from an EMBL/GenBank/DDBJ whole genome shotgun (WGS) entry which is preliminary data.</text>
</comment>
<feature type="compositionally biased region" description="Low complexity" evidence="1">
    <location>
        <begin position="104"/>
        <end position="122"/>
    </location>
</feature>
<evidence type="ECO:0000256" key="1">
    <source>
        <dbReference type="SAM" id="MobiDB-lite"/>
    </source>
</evidence>
<sequence length="128" mass="14527">MTESASNPQHHSSATRKSLSERIAARIQQQTDASTAARNRSVFISLREDIQQAVTDGWSLLAIWQVLFDEQRVTFTYQAFRRYARQLIDSPTVEPNYQSRHAAKPAQTPTATTRPFAFNPTPAKEHLL</sequence>
<organism evidence="2 3">
    <name type="scientific">Pseudomonas turukhanskensis</name>
    <dbReference type="NCBI Taxonomy" id="1806536"/>
    <lineage>
        <taxon>Bacteria</taxon>
        <taxon>Pseudomonadati</taxon>
        <taxon>Pseudomonadota</taxon>
        <taxon>Gammaproteobacteria</taxon>
        <taxon>Pseudomonadales</taxon>
        <taxon>Pseudomonadaceae</taxon>
        <taxon>Pseudomonas</taxon>
    </lineage>
</organism>
<evidence type="ECO:0008006" key="4">
    <source>
        <dbReference type="Google" id="ProtNLM"/>
    </source>
</evidence>
<name>A0A9W6NGM0_9PSED</name>
<dbReference type="RefSeq" id="WP_271197101.1">
    <property type="nucleotide sequence ID" value="NZ_BSFN01000015.1"/>
</dbReference>
<evidence type="ECO:0000313" key="2">
    <source>
        <dbReference type="EMBL" id="GLK90939.1"/>
    </source>
</evidence>
<proteinExistence type="predicted"/>
<feature type="region of interest" description="Disordered" evidence="1">
    <location>
        <begin position="94"/>
        <end position="128"/>
    </location>
</feature>
<dbReference type="EMBL" id="BSFN01000015">
    <property type="protein sequence ID" value="GLK90939.1"/>
    <property type="molecule type" value="Genomic_DNA"/>
</dbReference>
<dbReference type="Pfam" id="PF17273">
    <property type="entry name" value="DUF5338"/>
    <property type="match status" value="1"/>
</dbReference>
<dbReference type="Proteomes" id="UP001143328">
    <property type="component" value="Unassembled WGS sequence"/>
</dbReference>
<reference evidence="2" key="2">
    <citation type="submission" date="2023-01" db="EMBL/GenBank/DDBJ databases">
        <authorList>
            <person name="Sun Q."/>
            <person name="Evtushenko L."/>
        </authorList>
    </citation>
    <scope>NUCLEOTIDE SEQUENCE</scope>
    <source>
        <strain evidence="2">VKM B-2935</strain>
    </source>
</reference>
<dbReference type="InterPro" id="IPR035225">
    <property type="entry name" value="DUF5338"/>
</dbReference>
<feature type="compositionally biased region" description="Polar residues" evidence="1">
    <location>
        <begin position="27"/>
        <end position="37"/>
    </location>
</feature>
<dbReference type="AlphaFoldDB" id="A0A9W6NGM0"/>
<evidence type="ECO:0000313" key="3">
    <source>
        <dbReference type="Proteomes" id="UP001143328"/>
    </source>
</evidence>
<reference evidence="2" key="1">
    <citation type="journal article" date="2014" name="Int. J. Syst. Evol. Microbiol.">
        <title>Complete genome sequence of Corynebacterium casei LMG S-19264T (=DSM 44701T), isolated from a smear-ripened cheese.</title>
        <authorList>
            <consortium name="US DOE Joint Genome Institute (JGI-PGF)"/>
            <person name="Walter F."/>
            <person name="Albersmeier A."/>
            <person name="Kalinowski J."/>
            <person name="Ruckert C."/>
        </authorList>
    </citation>
    <scope>NUCLEOTIDE SEQUENCE</scope>
    <source>
        <strain evidence="2">VKM B-2935</strain>
    </source>
</reference>
<keyword evidence="3" id="KW-1185">Reference proteome</keyword>
<protein>
    <recommendedName>
        <fullName evidence="4">Conjugal transfer protein TraK</fullName>
    </recommendedName>
</protein>
<feature type="compositionally biased region" description="Polar residues" evidence="1">
    <location>
        <begin position="1"/>
        <end position="17"/>
    </location>
</feature>
<gene>
    <name evidence="2" type="ORF">GCM10017655_40030</name>
</gene>
<feature type="region of interest" description="Disordered" evidence="1">
    <location>
        <begin position="1"/>
        <end position="37"/>
    </location>
</feature>